<accession>A0ABD1G6S3</accession>
<feature type="compositionally biased region" description="Low complexity" evidence="1">
    <location>
        <begin position="878"/>
        <end position="892"/>
    </location>
</feature>
<gene>
    <name evidence="2" type="ORF">AAHA92_24243</name>
</gene>
<keyword evidence="3" id="KW-1185">Reference proteome</keyword>
<feature type="region of interest" description="Disordered" evidence="1">
    <location>
        <begin position="874"/>
        <end position="894"/>
    </location>
</feature>
<feature type="compositionally biased region" description="Basic and acidic residues" evidence="1">
    <location>
        <begin position="356"/>
        <end position="366"/>
    </location>
</feature>
<evidence type="ECO:0000313" key="2">
    <source>
        <dbReference type="EMBL" id="KAL1539806.1"/>
    </source>
</evidence>
<feature type="region of interest" description="Disordered" evidence="1">
    <location>
        <begin position="692"/>
        <end position="711"/>
    </location>
</feature>
<sequence>MMGLSSMGCGGGGNSSTSNLSASAPPFTVDRLNPKSSSNPMLHYSDYGVESFTHSSQYPIRAEAAINSSEMISVPAPDDYRFSASASVNAPSTQWSAHNSGYGGDVKPYYSSYVTPLVGEDSVLGEDEGSRYNVAPTRGLSVTPQHDYTQSLFGLEYGPRWVDGLGFDDGKRAKRSDVDGKFSSEKLFVGGSHGYENQLYQGGRGSENRNQFKEDSGILYKNPHRVPDHEVYTGSSSTGYMEDKSCLEFFHYDSSKTLHSASSLPYPEPYPPLESCTTEKIFPNYKNSCSPYEKCDRPIDAPYQGRVSVGRSSPTVVIRPPPSSSLGQGNASRKPAVSENAAGVHTVDSDYSNPSKPKDSGLKPICKPKDGFFDTSPFKFFKQGNSPISSASVKEHSRPLNTKDTSDSKVKATLGPQISDVNVSSGFLKTGDNIQVVSSTEESSDYIDHHSTAVDSPCWKGAPSSAFSVFDIESGNCDHVKVNLVEQYGFGHGEHPNLPLFDSNRVFTEKVECNMGNENECRRKGMKLDFEKTLDASCSISEQNLLDGITDRVWIPPATRSKGVELGGGFTKDSNQLNDLTNVFDFKVSDTKHLFGEGCVGMTVNDVSEGAAVAVLAAEKVLASPASQEDPIEHSTAPDPRLDVSPIVKSMHSLSELLQFHISSDACPLGEENTEMLKHAISNLSTCLSKNGAPVQPKNKPEQKDISGETSSLGKPCCEGIISRGPHTKYEVLNSCTSPDSLHLHKGERIDTIHGKKDAISPLVSPLRDDFHITGDDDMAKAIKKVLEQNFEIDEDMHSQALLFKNLWLEAEAKLCSISYKARFERMKIQMEGIKLKAPKEDEDVADVVSELCISPDSVIMSVLAPKAHADTLPKPTSPGVSASGVSGPTGSNESSVLARFSILKSREENPNPINMEDSVLARFNILKSREENPNPVNTEEQQRPEIVDDKHADSIMARFNILKSRESSKLAGVEEENPPQAISDEFAGEKYFRPLVRGQLEDEGLDVAAAMQPNFHYQAGSLAGGGKFDSYFEHSGYGSPVEYSSGSVTNDAAIDLVKIGCRTIGENKPGWRDSSSSSEWEHVLKEDFSWKN</sequence>
<dbReference type="PANTHER" id="PTHR34361:SF2">
    <property type="entry name" value="OS08G0157800 PROTEIN"/>
    <property type="match status" value="1"/>
</dbReference>
<dbReference type="PANTHER" id="PTHR34361">
    <property type="entry name" value="OS08G0157800 PROTEIN"/>
    <property type="match status" value="1"/>
</dbReference>
<reference evidence="2 3" key="1">
    <citation type="submission" date="2024-06" db="EMBL/GenBank/DDBJ databases">
        <title>A chromosome level genome sequence of Diviner's sage (Salvia divinorum).</title>
        <authorList>
            <person name="Ford S.A."/>
            <person name="Ro D.-K."/>
            <person name="Ness R.W."/>
            <person name="Phillips M.A."/>
        </authorList>
    </citation>
    <scope>NUCLEOTIDE SEQUENCE [LARGE SCALE GENOMIC DNA]</scope>
    <source>
        <strain evidence="2">SAF-2024a</strain>
        <tissue evidence="2">Leaf</tissue>
    </source>
</reference>
<feature type="region of interest" description="Disordered" evidence="1">
    <location>
        <begin position="1"/>
        <end position="35"/>
    </location>
</feature>
<evidence type="ECO:0000313" key="3">
    <source>
        <dbReference type="Proteomes" id="UP001567538"/>
    </source>
</evidence>
<dbReference type="Proteomes" id="UP001567538">
    <property type="component" value="Unassembled WGS sequence"/>
</dbReference>
<protein>
    <submittedName>
        <fullName evidence="2">Uncharacterized protein</fullName>
    </submittedName>
</protein>
<name>A0ABD1G6S3_SALDI</name>
<feature type="region of interest" description="Disordered" evidence="1">
    <location>
        <begin position="388"/>
        <end position="408"/>
    </location>
</feature>
<dbReference type="EMBL" id="JBEAFC010000009">
    <property type="protein sequence ID" value="KAL1539806.1"/>
    <property type="molecule type" value="Genomic_DNA"/>
</dbReference>
<feature type="compositionally biased region" description="Low complexity" evidence="1">
    <location>
        <begin position="15"/>
        <end position="24"/>
    </location>
</feature>
<proteinExistence type="predicted"/>
<feature type="region of interest" description="Disordered" evidence="1">
    <location>
        <begin position="303"/>
        <end position="366"/>
    </location>
</feature>
<comment type="caution">
    <text evidence="2">The sequence shown here is derived from an EMBL/GenBank/DDBJ whole genome shotgun (WGS) entry which is preliminary data.</text>
</comment>
<dbReference type="AlphaFoldDB" id="A0ABD1G6S3"/>
<evidence type="ECO:0000256" key="1">
    <source>
        <dbReference type="SAM" id="MobiDB-lite"/>
    </source>
</evidence>
<organism evidence="2 3">
    <name type="scientific">Salvia divinorum</name>
    <name type="common">Maria pastora</name>
    <name type="synonym">Diviner's sage</name>
    <dbReference type="NCBI Taxonomy" id="28513"/>
    <lineage>
        <taxon>Eukaryota</taxon>
        <taxon>Viridiplantae</taxon>
        <taxon>Streptophyta</taxon>
        <taxon>Embryophyta</taxon>
        <taxon>Tracheophyta</taxon>
        <taxon>Spermatophyta</taxon>
        <taxon>Magnoliopsida</taxon>
        <taxon>eudicotyledons</taxon>
        <taxon>Gunneridae</taxon>
        <taxon>Pentapetalae</taxon>
        <taxon>asterids</taxon>
        <taxon>lamiids</taxon>
        <taxon>Lamiales</taxon>
        <taxon>Lamiaceae</taxon>
        <taxon>Nepetoideae</taxon>
        <taxon>Mentheae</taxon>
        <taxon>Salviinae</taxon>
        <taxon>Salvia</taxon>
        <taxon>Salvia subgen. Calosphace</taxon>
    </lineage>
</organism>